<organism evidence="1 2">
    <name type="scientific">Lentinula raphanica</name>
    <dbReference type="NCBI Taxonomy" id="153919"/>
    <lineage>
        <taxon>Eukaryota</taxon>
        <taxon>Fungi</taxon>
        <taxon>Dikarya</taxon>
        <taxon>Basidiomycota</taxon>
        <taxon>Agaricomycotina</taxon>
        <taxon>Agaricomycetes</taxon>
        <taxon>Agaricomycetidae</taxon>
        <taxon>Agaricales</taxon>
        <taxon>Marasmiineae</taxon>
        <taxon>Omphalotaceae</taxon>
        <taxon>Lentinula</taxon>
    </lineage>
</organism>
<accession>A0AA38UAN6</accession>
<comment type="caution">
    <text evidence="1">The sequence shown here is derived from an EMBL/GenBank/DDBJ whole genome shotgun (WGS) entry which is preliminary data.</text>
</comment>
<name>A0AA38UAN6_9AGAR</name>
<protein>
    <submittedName>
        <fullName evidence="1">Uncharacterized protein</fullName>
    </submittedName>
</protein>
<dbReference type="EMBL" id="MU806381">
    <property type="protein sequence ID" value="KAJ3835754.1"/>
    <property type="molecule type" value="Genomic_DNA"/>
</dbReference>
<dbReference type="AlphaFoldDB" id="A0AA38UAN6"/>
<evidence type="ECO:0000313" key="1">
    <source>
        <dbReference type="EMBL" id="KAJ3835754.1"/>
    </source>
</evidence>
<reference evidence="1" key="1">
    <citation type="submission" date="2022-08" db="EMBL/GenBank/DDBJ databases">
        <authorList>
            <consortium name="DOE Joint Genome Institute"/>
            <person name="Min B."/>
            <person name="Riley R."/>
            <person name="Sierra-Patev S."/>
            <person name="Naranjo-Ortiz M."/>
            <person name="Looney B."/>
            <person name="Konkel Z."/>
            <person name="Slot J.C."/>
            <person name="Sakamoto Y."/>
            <person name="Steenwyk J.L."/>
            <person name="Rokas A."/>
            <person name="Carro J."/>
            <person name="Camarero S."/>
            <person name="Ferreira P."/>
            <person name="Molpeceres G."/>
            <person name="Ruiz-Duenas F.J."/>
            <person name="Serrano A."/>
            <person name="Henrissat B."/>
            <person name="Drula E."/>
            <person name="Hughes K.W."/>
            <person name="Mata J.L."/>
            <person name="Ishikawa N.K."/>
            <person name="Vargas-Isla R."/>
            <person name="Ushijima S."/>
            <person name="Smith C.A."/>
            <person name="Ahrendt S."/>
            <person name="Andreopoulos W."/>
            <person name="He G."/>
            <person name="Labutti K."/>
            <person name="Lipzen A."/>
            <person name="Ng V."/>
            <person name="Sandor L."/>
            <person name="Barry K."/>
            <person name="Martinez A.T."/>
            <person name="Xiao Y."/>
            <person name="Gibbons J.G."/>
            <person name="Terashima K."/>
            <person name="Hibbett D.S."/>
            <person name="Grigoriev I.V."/>
        </authorList>
    </citation>
    <scope>NUCLEOTIDE SEQUENCE</scope>
    <source>
        <strain evidence="1">TFB9207</strain>
    </source>
</reference>
<keyword evidence="2" id="KW-1185">Reference proteome</keyword>
<evidence type="ECO:0000313" key="2">
    <source>
        <dbReference type="Proteomes" id="UP001163846"/>
    </source>
</evidence>
<dbReference type="Proteomes" id="UP001163846">
    <property type="component" value="Unassembled WGS sequence"/>
</dbReference>
<sequence length="225" mass="25901">MMNESLNTLEHILQRLSEGQDSGQGAFAGNDRLDEEIKQIHKDLEAIRKNQTDGVEEIDLLMKKFLEETAEAKLKDEVNQEIERGLDGLVRDEVQAYLQDKISPKMQEQFEQRKKELEKAHRELHNSESKRLNSLLSERNINEPLHTIYNAQDKISEHFPKTLKDLVAYDADTLQALIKEYGIDSPDNTTKRGNLNRFMVFCGLQLSLIANGKITQDRTPQKPTK</sequence>
<proteinExistence type="predicted"/>
<gene>
    <name evidence="1" type="ORF">F5878DRAFT_295824</name>
</gene>